<keyword evidence="1" id="KW-0560">Oxidoreductase</keyword>
<dbReference type="AlphaFoldDB" id="A0A2K1R2Q1"/>
<dbReference type="InParanoid" id="A0A2K1R2Q1"/>
<evidence type="ECO:0000259" key="2">
    <source>
        <dbReference type="Pfam" id="PF00248"/>
    </source>
</evidence>
<feature type="domain" description="NADP-dependent oxidoreductase" evidence="2">
    <location>
        <begin position="9"/>
        <end position="303"/>
    </location>
</feature>
<dbReference type="InterPro" id="IPR036812">
    <property type="entry name" value="NAD(P)_OxRdtase_dom_sf"/>
</dbReference>
<dbReference type="PANTHER" id="PTHR43364:SF4">
    <property type="entry name" value="NAD(P)-LINKED OXIDOREDUCTASE SUPERFAMILY PROTEIN"/>
    <property type="match status" value="1"/>
</dbReference>
<dbReference type="Pfam" id="PF00248">
    <property type="entry name" value="Aldo_ket_red"/>
    <property type="match status" value="1"/>
</dbReference>
<sequence length="320" mass="36093">MSASSGVKIVLGGSLISDWKADDKEEYGRLIKHYNIWDVDTSIIYQQSETVLGELQATLPLRVHTKTPGFKKGILTRDAVLASARQSASRVKDIDTYFLQTPDPDTRMEEYVGAIADLYNEGLFKRFGLSNFSADETLQVYDLCKKNGWVLPTVYSGQYSAISRITEDDLFPVLRKLNIAFWAYWPLAGGFLAKPYESFNVPGREGFGPGRFSQDYFFSGMFNSIFNKPRLLEGLKLWNEVAKDENITPAELAYRWLSFHSILREDDAVIVGSNGPAQLEQVMKSIGSGPLRADSVEKIEHIWQVAREDAPDCKPQYLSF</sequence>
<dbReference type="SUPFAM" id="SSF51430">
    <property type="entry name" value="NAD(P)-linked oxidoreductase"/>
    <property type="match status" value="1"/>
</dbReference>
<dbReference type="PANTHER" id="PTHR43364">
    <property type="entry name" value="NADH-SPECIFIC METHYLGLYOXAL REDUCTASE-RELATED"/>
    <property type="match status" value="1"/>
</dbReference>
<dbReference type="Gene3D" id="3.20.20.100">
    <property type="entry name" value="NADP-dependent oxidoreductase domain"/>
    <property type="match status" value="1"/>
</dbReference>
<accession>A0A2K1R2Q1</accession>
<evidence type="ECO:0000313" key="3">
    <source>
        <dbReference type="EMBL" id="PNS21549.1"/>
    </source>
</evidence>
<dbReference type="EMBL" id="NKHZ01000011">
    <property type="protein sequence ID" value="PNS21549.1"/>
    <property type="molecule type" value="Genomic_DNA"/>
</dbReference>
<dbReference type="InterPro" id="IPR050523">
    <property type="entry name" value="AKR_Detox_Biosynth"/>
</dbReference>
<keyword evidence="4" id="KW-1185">Reference proteome</keyword>
<dbReference type="Proteomes" id="UP000243797">
    <property type="component" value="Unassembled WGS sequence"/>
</dbReference>
<organism evidence="3 4">
    <name type="scientific">Sphaceloma murrayae</name>
    <dbReference type="NCBI Taxonomy" id="2082308"/>
    <lineage>
        <taxon>Eukaryota</taxon>
        <taxon>Fungi</taxon>
        <taxon>Dikarya</taxon>
        <taxon>Ascomycota</taxon>
        <taxon>Pezizomycotina</taxon>
        <taxon>Dothideomycetes</taxon>
        <taxon>Dothideomycetidae</taxon>
        <taxon>Myriangiales</taxon>
        <taxon>Elsinoaceae</taxon>
        <taxon>Sphaceloma</taxon>
    </lineage>
</organism>
<proteinExistence type="predicted"/>
<dbReference type="GO" id="GO:0016491">
    <property type="term" value="F:oxidoreductase activity"/>
    <property type="evidence" value="ECO:0007669"/>
    <property type="project" value="UniProtKB-KW"/>
</dbReference>
<comment type="caution">
    <text evidence="3">The sequence shown here is derived from an EMBL/GenBank/DDBJ whole genome shotgun (WGS) entry which is preliminary data.</text>
</comment>
<name>A0A2K1R2Q1_9PEZI</name>
<dbReference type="InterPro" id="IPR023210">
    <property type="entry name" value="NADP_OxRdtase_dom"/>
</dbReference>
<gene>
    <name evidence="3" type="ORF">CAC42_908</name>
</gene>
<protein>
    <submittedName>
        <fullName evidence="3">Pyridoxal reductase</fullName>
    </submittedName>
</protein>
<evidence type="ECO:0000313" key="4">
    <source>
        <dbReference type="Proteomes" id="UP000243797"/>
    </source>
</evidence>
<dbReference type="STRING" id="2082308.A0A2K1R2Q1"/>
<dbReference type="CDD" id="cd19075">
    <property type="entry name" value="AKR_AKR7A1-5"/>
    <property type="match status" value="1"/>
</dbReference>
<evidence type="ECO:0000256" key="1">
    <source>
        <dbReference type="ARBA" id="ARBA00023002"/>
    </source>
</evidence>
<dbReference type="OrthoDB" id="48988at2759"/>
<reference evidence="3 4" key="1">
    <citation type="submission" date="2017-06" db="EMBL/GenBank/DDBJ databases">
        <title>Draft genome sequence of a variant of Elsinoe murrayae.</title>
        <authorList>
            <person name="Cheng Q."/>
        </authorList>
    </citation>
    <scope>NUCLEOTIDE SEQUENCE [LARGE SCALE GENOMIC DNA]</scope>
    <source>
        <strain evidence="3 4">CQ-2017a</strain>
    </source>
</reference>